<evidence type="ECO:0000313" key="6">
    <source>
        <dbReference type="Proteomes" id="UP001162640"/>
    </source>
</evidence>
<evidence type="ECO:0000313" key="5">
    <source>
        <dbReference type="EMBL" id="GMH92342.1"/>
    </source>
</evidence>
<dbReference type="PANTHER" id="PTHR13063:SF10">
    <property type="entry name" value="NITRIC OXIDE SYNTHASE-INTERACTING PROTEIN"/>
    <property type="match status" value="1"/>
</dbReference>
<keyword evidence="3" id="KW-0539">Nucleus</keyword>
<gene>
    <name evidence="5" type="ORF">TL16_g12319</name>
</gene>
<organism evidence="5 6">
    <name type="scientific">Triparma laevis f. inornata</name>
    <dbReference type="NCBI Taxonomy" id="1714386"/>
    <lineage>
        <taxon>Eukaryota</taxon>
        <taxon>Sar</taxon>
        <taxon>Stramenopiles</taxon>
        <taxon>Ochrophyta</taxon>
        <taxon>Bolidophyceae</taxon>
        <taxon>Parmales</taxon>
        <taxon>Triparmaceae</taxon>
        <taxon>Triparma</taxon>
    </lineage>
</organism>
<dbReference type="AlphaFoldDB" id="A0A9W7EVQ3"/>
<accession>A0A9W7EVQ3</accession>
<dbReference type="GO" id="GO:0005634">
    <property type="term" value="C:nucleus"/>
    <property type="evidence" value="ECO:0007669"/>
    <property type="project" value="UniProtKB-SubCell"/>
</dbReference>
<protein>
    <recommendedName>
        <fullName evidence="4">Nitric oxide synthase-interacting protein zinc-finger domain-containing protein</fullName>
    </recommendedName>
</protein>
<evidence type="ECO:0000256" key="3">
    <source>
        <dbReference type="ARBA" id="ARBA00023242"/>
    </source>
</evidence>
<dbReference type="InterPro" id="IPR016818">
    <property type="entry name" value="NOSIP"/>
</dbReference>
<dbReference type="PANTHER" id="PTHR13063">
    <property type="entry name" value="ENOS INTERACTING PROTEIN"/>
    <property type="match status" value="1"/>
</dbReference>
<comment type="similarity">
    <text evidence="2">Belongs to the NOSIP family.</text>
</comment>
<proteinExistence type="inferred from homology"/>
<reference evidence="6" key="1">
    <citation type="journal article" date="2023" name="Commun. Biol.">
        <title>Genome analysis of Parmales, the sister group of diatoms, reveals the evolutionary specialization of diatoms from phago-mixotrophs to photoautotrophs.</title>
        <authorList>
            <person name="Ban H."/>
            <person name="Sato S."/>
            <person name="Yoshikawa S."/>
            <person name="Yamada K."/>
            <person name="Nakamura Y."/>
            <person name="Ichinomiya M."/>
            <person name="Sato N."/>
            <person name="Blanc-Mathieu R."/>
            <person name="Endo H."/>
            <person name="Kuwata A."/>
            <person name="Ogata H."/>
        </authorList>
    </citation>
    <scope>NUCLEOTIDE SEQUENCE [LARGE SCALE GENOMIC DNA]</scope>
</reference>
<evidence type="ECO:0000256" key="2">
    <source>
        <dbReference type="ARBA" id="ARBA00008126"/>
    </source>
</evidence>
<dbReference type="InterPro" id="IPR013083">
    <property type="entry name" value="Znf_RING/FYVE/PHD"/>
</dbReference>
<dbReference type="Gene3D" id="3.30.40.10">
    <property type="entry name" value="Zinc/RING finger domain, C3HC4 (zinc finger)"/>
    <property type="match status" value="1"/>
</dbReference>
<sequence>MVRRKSQKQNNHNPFTHQEARSTLTHYGTQSVRVGSDSQLPFGHCALSLNPITDAVVSPSGTLYEREAAVSYLMREMEKLKVWREAYEQQCENDAKEKAEQVCKFRPSEDVEKSDDDLPLLLLGCVALAPHINNILN</sequence>
<evidence type="ECO:0000256" key="1">
    <source>
        <dbReference type="ARBA" id="ARBA00004123"/>
    </source>
</evidence>
<dbReference type="GO" id="GO:0061630">
    <property type="term" value="F:ubiquitin protein ligase activity"/>
    <property type="evidence" value="ECO:0007669"/>
    <property type="project" value="InterPro"/>
</dbReference>
<dbReference type="EMBL" id="BLQM01000492">
    <property type="protein sequence ID" value="GMH92342.1"/>
    <property type="molecule type" value="Genomic_DNA"/>
</dbReference>
<comment type="caution">
    <text evidence="5">The sequence shown here is derived from an EMBL/GenBank/DDBJ whole genome shotgun (WGS) entry which is preliminary data.</text>
</comment>
<name>A0A9W7EVQ3_9STRA</name>
<dbReference type="Pfam" id="PF15906">
    <property type="entry name" value="zf-NOSIP"/>
    <property type="match status" value="1"/>
</dbReference>
<feature type="domain" description="Nitric oxide synthase-interacting protein zinc-finger" evidence="4">
    <location>
        <begin position="23"/>
        <end position="75"/>
    </location>
</feature>
<evidence type="ECO:0000259" key="4">
    <source>
        <dbReference type="Pfam" id="PF15906"/>
    </source>
</evidence>
<comment type="subcellular location">
    <subcellularLocation>
        <location evidence="1">Nucleus</location>
    </subcellularLocation>
</comment>
<dbReference type="Proteomes" id="UP001162640">
    <property type="component" value="Unassembled WGS sequence"/>
</dbReference>
<dbReference type="InterPro" id="IPR031790">
    <property type="entry name" value="Znf-NOSIP"/>
</dbReference>